<feature type="region of interest" description="Disordered" evidence="1">
    <location>
        <begin position="95"/>
        <end position="126"/>
    </location>
</feature>
<dbReference type="EMBL" id="UZWE01000021">
    <property type="protein sequence ID" value="VDS07560.1"/>
    <property type="molecule type" value="Genomic_DNA"/>
</dbReference>
<sequence>MSAYYKMDPADWDFRTAELSLEEEAALLRIINAIHKHDQPVPNNDRVLAGLFRCSTRKARTLLNALIEAGELRIEDGRITNDKAISDIVQRGSVSGSRAESGAKGGRKRAENAAKALSDNESGQAIASSRIEENRIEYGGGGSACARETVPSSESLSVRERILIAMGLGADGVVGPSKFIGTPSDVAEANRWLAMPGMSIEAVEAEIASIMRGKTDGPPSRFSYFTNAMTRLSAALSAPPLRAAEILPLHQNHARPTGHGIRAQIPEKYRQ</sequence>
<evidence type="ECO:0000313" key="2">
    <source>
        <dbReference type="EMBL" id="VDS07560.1"/>
    </source>
</evidence>
<dbReference type="RefSeq" id="WP_126153253.1">
    <property type="nucleotide sequence ID" value="NZ_UZWE01000021.1"/>
</dbReference>
<proteinExistence type="predicted"/>
<gene>
    <name evidence="2" type="ORF">PARHAE_00737</name>
</gene>
<dbReference type="Proteomes" id="UP000270743">
    <property type="component" value="Unassembled WGS sequence"/>
</dbReference>
<protein>
    <recommendedName>
        <fullName evidence="4">DUF1376 domain-containing protein</fullName>
    </recommendedName>
</protein>
<dbReference type="Pfam" id="PF07120">
    <property type="entry name" value="DUF1376"/>
    <property type="match status" value="1"/>
</dbReference>
<name>A0A447IJB0_9RHOB</name>
<keyword evidence="3" id="KW-1185">Reference proteome</keyword>
<reference evidence="2 3" key="1">
    <citation type="submission" date="2018-12" db="EMBL/GenBank/DDBJ databases">
        <authorList>
            <person name="Criscuolo A."/>
        </authorList>
    </citation>
    <scope>NUCLEOTIDE SEQUENCE [LARGE SCALE GENOMIC DNA]</scope>
    <source>
        <strain evidence="2">ACIP1116241</strain>
    </source>
</reference>
<evidence type="ECO:0000256" key="1">
    <source>
        <dbReference type="SAM" id="MobiDB-lite"/>
    </source>
</evidence>
<dbReference type="AlphaFoldDB" id="A0A447IJB0"/>
<dbReference type="OrthoDB" id="8076130at2"/>
<organism evidence="2 3">
    <name type="scientific">Paracoccus haematequi</name>
    <dbReference type="NCBI Taxonomy" id="2491866"/>
    <lineage>
        <taxon>Bacteria</taxon>
        <taxon>Pseudomonadati</taxon>
        <taxon>Pseudomonadota</taxon>
        <taxon>Alphaproteobacteria</taxon>
        <taxon>Rhodobacterales</taxon>
        <taxon>Paracoccaceae</taxon>
        <taxon>Paracoccus</taxon>
    </lineage>
</organism>
<evidence type="ECO:0000313" key="3">
    <source>
        <dbReference type="Proteomes" id="UP000270743"/>
    </source>
</evidence>
<evidence type="ECO:0008006" key="4">
    <source>
        <dbReference type="Google" id="ProtNLM"/>
    </source>
</evidence>
<dbReference type="InterPro" id="IPR010781">
    <property type="entry name" value="DUF1376"/>
</dbReference>
<accession>A0A447IJB0</accession>